<name>Q1JYA7_DESA6</name>
<dbReference type="SUPFAM" id="SSF52540">
    <property type="entry name" value="P-loop containing nucleoside triphosphate hydrolases"/>
    <property type="match status" value="2"/>
</dbReference>
<dbReference type="InterPro" id="IPR027417">
    <property type="entry name" value="P-loop_NTPase"/>
</dbReference>
<dbReference type="OrthoDB" id="9775224at2"/>
<dbReference type="GO" id="GO:0006797">
    <property type="term" value="P:polyphosphate metabolic process"/>
    <property type="evidence" value="ECO:0007669"/>
    <property type="project" value="InterPro"/>
</dbReference>
<feature type="domain" description="Polyphosphate kinase-2-related" evidence="1">
    <location>
        <begin position="266"/>
        <end position="486"/>
    </location>
</feature>
<dbReference type="RefSeq" id="WP_006001266.1">
    <property type="nucleotide sequence ID" value="NZ_AAEW02000012.1"/>
</dbReference>
<comment type="caution">
    <text evidence="2">The sequence shown here is derived from an EMBL/GenBank/DDBJ whole genome shotgun (WGS) entry which is preliminary data.</text>
</comment>
<dbReference type="Gene3D" id="3.40.50.300">
    <property type="entry name" value="P-loop containing nucleotide triphosphate hydrolases"/>
    <property type="match status" value="2"/>
</dbReference>
<dbReference type="InterPro" id="IPR022488">
    <property type="entry name" value="PPK2-related"/>
</dbReference>
<dbReference type="PANTHER" id="PTHR34383:SF3">
    <property type="entry name" value="POLYPHOSPHATE:AMP PHOSPHOTRANSFERASE"/>
    <property type="match status" value="1"/>
</dbReference>
<accession>Q1JYA7</accession>
<keyword evidence="3" id="KW-1185">Reference proteome</keyword>
<dbReference type="Pfam" id="PF03976">
    <property type="entry name" value="PPK2"/>
    <property type="match status" value="2"/>
</dbReference>
<evidence type="ECO:0000259" key="1">
    <source>
        <dbReference type="Pfam" id="PF03976"/>
    </source>
</evidence>
<evidence type="ECO:0000313" key="2">
    <source>
        <dbReference type="EMBL" id="EAT15299.1"/>
    </source>
</evidence>
<sequence>MFESVELGQQVDKQEYKEAIAQLRTQLITAQIACQKAPGPIILLISGMDGAGKGELVNALGDMLDMRNVVIQTFWDTSDEEQQRPDHWRFWRAMPKRGQIGIFFGAWYTDPMRRYVEGQADEIALEHDMRRIVRLEKMLADDHAVILKFWFHLSAETQKQKHQKLKKKHKESPEMIKRAMWHFDHYSRIRDAAEQSIRHTDRAQARWYLIDASHKRHRHLRVFTILNKALQICTEQNHSPLVADDVIMDVDTAPVLNSVNLNHTLEPDSYHDQLKEYQSRLHRLIWLAYKKRLSTILLFEGWDAAGKGGSIRRVANAMDPRLVQQISIGSPTDEEKDHHYLWRFWRHLPRAGMVTIYDRSWYGRTLVERVEGFAHPAEWHRAYEEINEFEQQLIQAPTLLLKFWLHIDQDEQLRRFKEREVTPWKQHKITDDDWRNREKWADYERAINETVSRTSTREAPWQLIAANDKKFARIAVLRHTVEQLERLLNEVKK</sequence>
<gene>
    <name evidence="2" type="ORF">Dace_1268</name>
</gene>
<dbReference type="PANTHER" id="PTHR34383">
    <property type="entry name" value="POLYPHOSPHATE:AMP PHOSPHOTRANSFERASE-RELATED"/>
    <property type="match status" value="1"/>
</dbReference>
<reference evidence="2" key="1">
    <citation type="submission" date="2006-05" db="EMBL/GenBank/DDBJ databases">
        <title>Annotation of the draft genome assembly of Desulfuromonas acetoxidans DSM 684.</title>
        <authorList>
            <consortium name="US DOE Joint Genome Institute (JGI-ORNL)"/>
            <person name="Larimer F."/>
            <person name="Land M."/>
            <person name="Hauser L."/>
        </authorList>
    </citation>
    <scope>NUCLEOTIDE SEQUENCE [LARGE SCALE GENOMIC DNA]</scope>
    <source>
        <strain evidence="2">DSM 684</strain>
    </source>
</reference>
<proteinExistence type="predicted"/>
<reference evidence="2" key="2">
    <citation type="submission" date="2006-05" db="EMBL/GenBank/DDBJ databases">
        <title>Sequencing of the draft genome and assembly of Desulfuromonas acetoxidans DSM 684.</title>
        <authorList>
            <consortium name="US DOE Joint Genome Institute (JGI-PGF)"/>
            <person name="Copeland A."/>
            <person name="Lucas S."/>
            <person name="Lapidus A."/>
            <person name="Barry K."/>
            <person name="Detter J.C."/>
            <person name="Glavina del Rio T."/>
            <person name="Hammon N."/>
            <person name="Israni S."/>
            <person name="Dalin E."/>
            <person name="Tice H."/>
            <person name="Bruce D."/>
            <person name="Pitluck S."/>
            <person name="Richardson P."/>
        </authorList>
    </citation>
    <scope>NUCLEOTIDE SEQUENCE [LARGE SCALE GENOMIC DNA]</scope>
    <source>
        <strain evidence="2">DSM 684</strain>
    </source>
</reference>
<protein>
    <recommendedName>
        <fullName evidence="1">Polyphosphate kinase-2-related domain-containing protein</fullName>
    </recommendedName>
</protein>
<dbReference type="NCBIfam" id="TIGR03708">
    <property type="entry name" value="poly_P_AMP_trns"/>
    <property type="match status" value="1"/>
</dbReference>
<feature type="domain" description="Polyphosphate kinase-2-related" evidence="1">
    <location>
        <begin position="11"/>
        <end position="233"/>
    </location>
</feature>
<organism evidence="2 3">
    <name type="scientific">Desulfuromonas acetoxidans (strain DSM 684 / 11070)</name>
    <dbReference type="NCBI Taxonomy" id="281689"/>
    <lineage>
        <taxon>Bacteria</taxon>
        <taxon>Pseudomonadati</taxon>
        <taxon>Thermodesulfobacteriota</taxon>
        <taxon>Desulfuromonadia</taxon>
        <taxon>Desulfuromonadales</taxon>
        <taxon>Desulfuromonadaceae</taxon>
        <taxon>Desulfuromonas</taxon>
    </lineage>
</organism>
<dbReference type="GO" id="GO:0043751">
    <property type="term" value="F:polyphosphate:AMP phosphotransferase activity"/>
    <property type="evidence" value="ECO:0007669"/>
    <property type="project" value="InterPro"/>
</dbReference>
<dbReference type="InterPro" id="IPR022489">
    <property type="entry name" value="PolyP_AMP_Tfrase"/>
</dbReference>
<evidence type="ECO:0000313" key="3">
    <source>
        <dbReference type="Proteomes" id="UP000005695"/>
    </source>
</evidence>
<dbReference type="Proteomes" id="UP000005695">
    <property type="component" value="Unassembled WGS sequence"/>
</dbReference>
<dbReference type="AlphaFoldDB" id="Q1JYA7"/>
<dbReference type="EMBL" id="AAEW02000012">
    <property type="protein sequence ID" value="EAT15299.1"/>
    <property type="molecule type" value="Genomic_DNA"/>
</dbReference>